<dbReference type="Gene3D" id="3.40.50.620">
    <property type="entry name" value="HUPs"/>
    <property type="match status" value="1"/>
</dbReference>
<dbReference type="CDD" id="cd00293">
    <property type="entry name" value="USP-like"/>
    <property type="match status" value="1"/>
</dbReference>
<proteinExistence type="predicted"/>
<organism evidence="2 3">
    <name type="scientific">Halalkalicoccus tibetensis</name>
    <dbReference type="NCBI Taxonomy" id="175632"/>
    <lineage>
        <taxon>Archaea</taxon>
        <taxon>Methanobacteriati</taxon>
        <taxon>Methanobacteriota</taxon>
        <taxon>Stenosarchaea group</taxon>
        <taxon>Halobacteria</taxon>
        <taxon>Halobacteriales</taxon>
        <taxon>Halococcaceae</taxon>
        <taxon>Halalkalicoccus</taxon>
    </lineage>
</organism>
<gene>
    <name evidence="2" type="ORF">ACFQGH_15455</name>
</gene>
<dbReference type="InterPro" id="IPR006016">
    <property type="entry name" value="UspA"/>
</dbReference>
<dbReference type="AlphaFoldDB" id="A0ABD5VAI7"/>
<dbReference type="RefSeq" id="WP_340605161.1">
    <property type="nucleotide sequence ID" value="NZ_JBBMXV010000004.1"/>
</dbReference>
<dbReference type="Pfam" id="PF00582">
    <property type="entry name" value="Usp"/>
    <property type="match status" value="1"/>
</dbReference>
<feature type="domain" description="UspA" evidence="1">
    <location>
        <begin position="27"/>
        <end position="160"/>
    </location>
</feature>
<dbReference type="SUPFAM" id="SSF52402">
    <property type="entry name" value="Adenine nucleotide alpha hydrolases-like"/>
    <property type="match status" value="1"/>
</dbReference>
<evidence type="ECO:0000259" key="1">
    <source>
        <dbReference type="Pfam" id="PF00582"/>
    </source>
</evidence>
<dbReference type="EMBL" id="JBHSXQ010000004">
    <property type="protein sequence ID" value="MFC6906592.1"/>
    <property type="molecule type" value="Genomic_DNA"/>
</dbReference>
<reference evidence="2 3" key="1">
    <citation type="journal article" date="2019" name="Int. J. Syst. Evol. Microbiol.">
        <title>The Global Catalogue of Microorganisms (GCM) 10K type strain sequencing project: providing services to taxonomists for standard genome sequencing and annotation.</title>
        <authorList>
            <consortium name="The Broad Institute Genomics Platform"/>
            <consortium name="The Broad Institute Genome Sequencing Center for Infectious Disease"/>
            <person name="Wu L."/>
            <person name="Ma J."/>
        </authorList>
    </citation>
    <scope>NUCLEOTIDE SEQUENCE [LARGE SCALE GENOMIC DNA]</scope>
    <source>
        <strain evidence="2 3">CGMCC 1.3240</strain>
    </source>
</reference>
<comment type="caution">
    <text evidence="2">The sequence shown here is derived from an EMBL/GenBank/DDBJ whole genome shotgun (WGS) entry which is preliminary data.</text>
</comment>
<sequence length="172" mass="19255">MPSETNPDDHTHRHSNREGKRTTALLFERLIVPVASEADTASTCRAMTPYLSDVTERLVVVHVIETRSTFMDKAPLAARREQADRLFDIAEEQLGTAPGFETRLRYGSDVVEEILETVSEIDATAILFTPRRTNRLTRLLSGDEEHRLVTESPCPVVAIPEADSGVRREVRG</sequence>
<protein>
    <submittedName>
        <fullName evidence="2">Universal stress protein</fullName>
    </submittedName>
</protein>
<evidence type="ECO:0000313" key="3">
    <source>
        <dbReference type="Proteomes" id="UP001596312"/>
    </source>
</evidence>
<name>A0ABD5VAI7_9EURY</name>
<accession>A0ABD5VAI7</accession>
<keyword evidence="3" id="KW-1185">Reference proteome</keyword>
<dbReference type="Proteomes" id="UP001596312">
    <property type="component" value="Unassembled WGS sequence"/>
</dbReference>
<evidence type="ECO:0000313" key="2">
    <source>
        <dbReference type="EMBL" id="MFC6906592.1"/>
    </source>
</evidence>
<dbReference type="InterPro" id="IPR014729">
    <property type="entry name" value="Rossmann-like_a/b/a_fold"/>
</dbReference>